<protein>
    <submittedName>
        <fullName evidence="1">Uncharacterized protein</fullName>
    </submittedName>
</protein>
<dbReference type="Proteomes" id="UP001500767">
    <property type="component" value="Unassembled WGS sequence"/>
</dbReference>
<name>A0ABP6XR94_9ACTN</name>
<gene>
    <name evidence="1" type="ORF">GCM10022197_29790</name>
</gene>
<sequence>MRVLEPGAYRDLDDEIAKSSDYRSARGGPAVGLRPCSSLTEELATAAEQVRTWTTEAGSSNQPLESTAILVRDQYNCDRFVMGLAERGVKVRSVDCEGTAGGAPVVMTMHRARGWS</sequence>
<accession>A0ABP6XR94</accession>
<keyword evidence="2" id="KW-1185">Reference proteome</keyword>
<reference evidence="2" key="1">
    <citation type="journal article" date="2019" name="Int. J. Syst. Evol. Microbiol.">
        <title>The Global Catalogue of Microorganisms (GCM) 10K type strain sequencing project: providing services to taxonomists for standard genome sequencing and annotation.</title>
        <authorList>
            <consortium name="The Broad Institute Genomics Platform"/>
            <consortium name="The Broad Institute Genome Sequencing Center for Infectious Disease"/>
            <person name="Wu L."/>
            <person name="Ma J."/>
        </authorList>
    </citation>
    <scope>NUCLEOTIDE SEQUENCE [LARGE SCALE GENOMIC DNA]</scope>
    <source>
        <strain evidence="2">JCM 16540</strain>
    </source>
</reference>
<organism evidence="1 2">
    <name type="scientific">Microlunatus spumicola</name>
    <dbReference type="NCBI Taxonomy" id="81499"/>
    <lineage>
        <taxon>Bacteria</taxon>
        <taxon>Bacillati</taxon>
        <taxon>Actinomycetota</taxon>
        <taxon>Actinomycetes</taxon>
        <taxon>Propionibacteriales</taxon>
        <taxon>Propionibacteriaceae</taxon>
        <taxon>Microlunatus</taxon>
    </lineage>
</organism>
<proteinExistence type="predicted"/>
<evidence type="ECO:0000313" key="1">
    <source>
        <dbReference type="EMBL" id="GAA3571344.1"/>
    </source>
</evidence>
<dbReference type="RefSeq" id="WP_204913411.1">
    <property type="nucleotide sequence ID" value="NZ_BAAAYR010000004.1"/>
</dbReference>
<comment type="caution">
    <text evidence="1">The sequence shown here is derived from an EMBL/GenBank/DDBJ whole genome shotgun (WGS) entry which is preliminary data.</text>
</comment>
<evidence type="ECO:0000313" key="2">
    <source>
        <dbReference type="Proteomes" id="UP001500767"/>
    </source>
</evidence>
<dbReference type="InterPro" id="IPR027417">
    <property type="entry name" value="P-loop_NTPase"/>
</dbReference>
<dbReference type="Gene3D" id="3.40.50.300">
    <property type="entry name" value="P-loop containing nucleotide triphosphate hydrolases"/>
    <property type="match status" value="1"/>
</dbReference>
<dbReference type="EMBL" id="BAAAYR010000004">
    <property type="protein sequence ID" value="GAA3571344.1"/>
    <property type="molecule type" value="Genomic_DNA"/>
</dbReference>